<dbReference type="EMBL" id="OZ037948">
    <property type="protein sequence ID" value="CAL1708637.1"/>
    <property type="molecule type" value="Genomic_DNA"/>
</dbReference>
<sequence>MLLTLEQQLHLLNVLGDFGSSLAEFFIVVLQNTAFSHHTAILPLGDDTPAVLNALFTYGASHAFAVCWAHEYIENRYAEQILKLTSKEAGWHFGANHASIEKLEAFDLAAMSRKMHHRAPDVCRMVGRLLSADLKANEGRDARRRAREVKAKENREQRAARMDVDESDDSDDSAMYWDGLEDLENVTNALAEDRHTILRKRVIMIRQVTCLSLMMQSTNQHCNALQSMVGLYLHTCHVPQASLDLLAHMGCSISTLSINNAITSLSNESSEVIKRIGRMLLASYIYDNLDADLKISVPTVEKPQNMLIHITAGMLVPLEHGVTLADLDCSAQLWNKSRLNSNALPSDVLAGIDFYRLTTIHAEHEEHELGLLRHE</sequence>
<evidence type="ECO:0000313" key="3">
    <source>
        <dbReference type="Proteomes" id="UP001497453"/>
    </source>
</evidence>
<reference evidence="3" key="1">
    <citation type="submission" date="2024-04" db="EMBL/GenBank/DDBJ databases">
        <authorList>
            <person name="Shaw F."/>
            <person name="Minotto A."/>
        </authorList>
    </citation>
    <scope>NUCLEOTIDE SEQUENCE [LARGE SCALE GENOMIC DNA]</scope>
</reference>
<feature type="region of interest" description="Disordered" evidence="1">
    <location>
        <begin position="141"/>
        <end position="170"/>
    </location>
</feature>
<organism evidence="2 3">
    <name type="scientific">Somion occarium</name>
    <dbReference type="NCBI Taxonomy" id="3059160"/>
    <lineage>
        <taxon>Eukaryota</taxon>
        <taxon>Fungi</taxon>
        <taxon>Dikarya</taxon>
        <taxon>Basidiomycota</taxon>
        <taxon>Agaricomycotina</taxon>
        <taxon>Agaricomycetes</taxon>
        <taxon>Polyporales</taxon>
        <taxon>Cerrenaceae</taxon>
        <taxon>Somion</taxon>
    </lineage>
</organism>
<accession>A0ABP1DNB2</accession>
<keyword evidence="3" id="KW-1185">Reference proteome</keyword>
<dbReference type="Proteomes" id="UP001497453">
    <property type="component" value="Chromosome 5"/>
</dbReference>
<name>A0ABP1DNB2_9APHY</name>
<protein>
    <submittedName>
        <fullName evidence="2">Uncharacterized protein</fullName>
    </submittedName>
</protein>
<feature type="compositionally biased region" description="Basic and acidic residues" evidence="1">
    <location>
        <begin position="148"/>
        <end position="164"/>
    </location>
</feature>
<evidence type="ECO:0000313" key="2">
    <source>
        <dbReference type="EMBL" id="CAL1708637.1"/>
    </source>
</evidence>
<gene>
    <name evidence="2" type="ORF">GFSPODELE1_LOCUS6949</name>
</gene>
<evidence type="ECO:0000256" key="1">
    <source>
        <dbReference type="SAM" id="MobiDB-lite"/>
    </source>
</evidence>
<proteinExistence type="predicted"/>